<protein>
    <submittedName>
        <fullName evidence="6">Uncharacterized protein</fullName>
    </submittedName>
</protein>
<dbReference type="Gene3D" id="1.10.1520.10">
    <property type="entry name" value="Ribonuclease III domain"/>
    <property type="match status" value="1"/>
</dbReference>
<proteinExistence type="predicted"/>
<gene>
    <name evidence="6" type="ORF">FISHEDRAFT_76338</name>
</gene>
<dbReference type="OrthoDB" id="2392202at2759"/>
<dbReference type="SUPFAM" id="SSF69065">
    <property type="entry name" value="RNase III domain-like"/>
    <property type="match status" value="1"/>
</dbReference>
<dbReference type="InterPro" id="IPR014720">
    <property type="entry name" value="dsRBD_dom"/>
</dbReference>
<keyword evidence="1 2" id="KW-0694">RNA-binding</keyword>
<feature type="region of interest" description="Disordered" evidence="3">
    <location>
        <begin position="260"/>
        <end position="309"/>
    </location>
</feature>
<evidence type="ECO:0000256" key="3">
    <source>
        <dbReference type="SAM" id="MobiDB-lite"/>
    </source>
</evidence>
<evidence type="ECO:0000259" key="4">
    <source>
        <dbReference type="PROSITE" id="PS50137"/>
    </source>
</evidence>
<dbReference type="GO" id="GO:0004525">
    <property type="term" value="F:ribonuclease III activity"/>
    <property type="evidence" value="ECO:0007669"/>
    <property type="project" value="InterPro"/>
</dbReference>
<dbReference type="Pfam" id="PF00035">
    <property type="entry name" value="dsrm"/>
    <property type="match status" value="1"/>
</dbReference>
<dbReference type="SMART" id="SM00358">
    <property type="entry name" value="DSRM"/>
    <property type="match status" value="1"/>
</dbReference>
<dbReference type="PROSITE" id="PS50137">
    <property type="entry name" value="DS_RBD"/>
    <property type="match status" value="1"/>
</dbReference>
<feature type="domain" description="DRBM" evidence="4">
    <location>
        <begin position="401"/>
        <end position="471"/>
    </location>
</feature>
<name>A0A0D7A603_9AGAR</name>
<dbReference type="SUPFAM" id="SSF54768">
    <property type="entry name" value="dsRNA-binding domain-like"/>
    <property type="match status" value="1"/>
</dbReference>
<feature type="compositionally biased region" description="Basic and acidic residues" evidence="3">
    <location>
        <begin position="62"/>
        <end position="71"/>
    </location>
</feature>
<dbReference type="InterPro" id="IPR036389">
    <property type="entry name" value="RNase_III_sf"/>
</dbReference>
<dbReference type="GO" id="GO:0006396">
    <property type="term" value="P:RNA processing"/>
    <property type="evidence" value="ECO:0007669"/>
    <property type="project" value="InterPro"/>
</dbReference>
<feature type="domain" description="RNase III" evidence="5">
    <location>
        <begin position="131"/>
        <end position="241"/>
    </location>
</feature>
<feature type="region of interest" description="Disordered" evidence="3">
    <location>
        <begin position="1"/>
        <end position="74"/>
    </location>
</feature>
<organism evidence="6 7">
    <name type="scientific">Fistulina hepatica ATCC 64428</name>
    <dbReference type="NCBI Taxonomy" id="1128425"/>
    <lineage>
        <taxon>Eukaryota</taxon>
        <taxon>Fungi</taxon>
        <taxon>Dikarya</taxon>
        <taxon>Basidiomycota</taxon>
        <taxon>Agaricomycotina</taxon>
        <taxon>Agaricomycetes</taxon>
        <taxon>Agaricomycetidae</taxon>
        <taxon>Agaricales</taxon>
        <taxon>Fistulinaceae</taxon>
        <taxon>Fistulina</taxon>
    </lineage>
</organism>
<accession>A0A0D7A603</accession>
<dbReference type="Proteomes" id="UP000054144">
    <property type="component" value="Unassembled WGS sequence"/>
</dbReference>
<feature type="compositionally biased region" description="Polar residues" evidence="3">
    <location>
        <begin position="1"/>
        <end position="30"/>
    </location>
</feature>
<keyword evidence="7" id="KW-1185">Reference proteome</keyword>
<evidence type="ECO:0000259" key="5">
    <source>
        <dbReference type="PROSITE" id="PS50142"/>
    </source>
</evidence>
<dbReference type="InterPro" id="IPR000999">
    <property type="entry name" value="RNase_III_dom"/>
</dbReference>
<evidence type="ECO:0000256" key="2">
    <source>
        <dbReference type="PROSITE-ProRule" id="PRU00266"/>
    </source>
</evidence>
<evidence type="ECO:0000313" key="6">
    <source>
        <dbReference type="EMBL" id="KIY45794.1"/>
    </source>
</evidence>
<sequence length="472" mass="51071">MSAQDSAGQQATSSESAQGPQATSLHQQTTSSSERDVASSRSRSTTTFHQTNGQYNGADGGASHEDVKTESDPDSDVVLFTSLTETSSMAYNSVSASDKGKAVCRDPSELEDHNFTNLPLLPEIKGPTILQVFTHKSLQVPSGSTPEPQWDNQRLTELGCKAFDVAVTSFLFDKRPMLGGDDLIVERAKLFSDAEIHQLVSAYGLRNKIRCDSTVLDTLNSYEESRAIFFAYIGALFIEGSLDGIQSWISKLLTPESAEQSSKRKVSNVQVPRMRAESIPPRKKLRVDPSRALGYSQSQPNMSSSSIYTPPSLSNGLYGGSAAFQPSAQRTMPSTSTSQTYNANQNYHALQAVPYMSGTWMPPQPPSSGVPSQPHTMPPQLPPGPPRQVPFLSNPMTPAQPGLAFLPLFNQNAAKRNVRVDYNATSIGPSHALIWSVECVVSGIVKGRGQGTTKQAAKEEAAREAFYAMGWT</sequence>
<dbReference type="GO" id="GO:0003723">
    <property type="term" value="F:RNA binding"/>
    <property type="evidence" value="ECO:0007669"/>
    <property type="project" value="UniProtKB-UniRule"/>
</dbReference>
<dbReference type="AlphaFoldDB" id="A0A0D7A603"/>
<evidence type="ECO:0000256" key="1">
    <source>
        <dbReference type="ARBA" id="ARBA00022884"/>
    </source>
</evidence>
<evidence type="ECO:0000313" key="7">
    <source>
        <dbReference type="Proteomes" id="UP000054144"/>
    </source>
</evidence>
<dbReference type="PROSITE" id="PS50142">
    <property type="entry name" value="RNASE_3_2"/>
    <property type="match status" value="1"/>
</dbReference>
<feature type="compositionally biased region" description="Low complexity" evidence="3">
    <location>
        <begin position="296"/>
        <end position="309"/>
    </location>
</feature>
<feature type="region of interest" description="Disordered" evidence="3">
    <location>
        <begin position="361"/>
        <end position="381"/>
    </location>
</feature>
<reference evidence="6 7" key="1">
    <citation type="journal article" date="2015" name="Fungal Genet. Biol.">
        <title>Evolution of novel wood decay mechanisms in Agaricales revealed by the genome sequences of Fistulina hepatica and Cylindrobasidium torrendii.</title>
        <authorList>
            <person name="Floudas D."/>
            <person name="Held B.W."/>
            <person name="Riley R."/>
            <person name="Nagy L.G."/>
            <person name="Koehler G."/>
            <person name="Ransdell A.S."/>
            <person name="Younus H."/>
            <person name="Chow J."/>
            <person name="Chiniquy J."/>
            <person name="Lipzen A."/>
            <person name="Tritt A."/>
            <person name="Sun H."/>
            <person name="Haridas S."/>
            <person name="LaButti K."/>
            <person name="Ohm R.A."/>
            <person name="Kues U."/>
            <person name="Blanchette R.A."/>
            <person name="Grigoriev I.V."/>
            <person name="Minto R.E."/>
            <person name="Hibbett D.S."/>
        </authorList>
    </citation>
    <scope>NUCLEOTIDE SEQUENCE [LARGE SCALE GENOMIC DNA]</scope>
    <source>
        <strain evidence="6 7">ATCC 64428</strain>
    </source>
</reference>
<feature type="compositionally biased region" description="Polar residues" evidence="3">
    <location>
        <begin position="45"/>
        <end position="55"/>
    </location>
</feature>
<dbReference type="EMBL" id="KN882046">
    <property type="protein sequence ID" value="KIY45794.1"/>
    <property type="molecule type" value="Genomic_DNA"/>
</dbReference>
<dbReference type="CDD" id="cd00593">
    <property type="entry name" value="RIBOc"/>
    <property type="match status" value="1"/>
</dbReference>
<dbReference type="Gene3D" id="3.30.160.20">
    <property type="match status" value="1"/>
</dbReference>